<evidence type="ECO:0000256" key="4">
    <source>
        <dbReference type="ARBA" id="ARBA00022473"/>
    </source>
</evidence>
<dbReference type="AlphaFoldDB" id="A0A821RU94"/>
<dbReference type="GO" id="GO:0005930">
    <property type="term" value="C:axoneme"/>
    <property type="evidence" value="ECO:0007669"/>
    <property type="project" value="TreeGrafter"/>
</dbReference>
<dbReference type="GO" id="GO:0005868">
    <property type="term" value="C:cytoplasmic dynein complex"/>
    <property type="evidence" value="ECO:0007669"/>
    <property type="project" value="InterPro"/>
</dbReference>
<dbReference type="InterPro" id="IPR040045">
    <property type="entry name" value="DYNC2LI1"/>
</dbReference>
<name>A0A821RU94_9NEOP</name>
<accession>A0A821RU94</accession>
<evidence type="ECO:0000256" key="7">
    <source>
        <dbReference type="ARBA" id="ARBA00022794"/>
    </source>
</evidence>
<evidence type="ECO:0000256" key="6">
    <source>
        <dbReference type="ARBA" id="ARBA00022701"/>
    </source>
</evidence>
<keyword evidence="11" id="KW-0206">Cytoskeleton</keyword>
<keyword evidence="5" id="KW-0963">Cytoplasm</keyword>
<evidence type="ECO:0000256" key="9">
    <source>
        <dbReference type="ARBA" id="ARBA00023069"/>
    </source>
</evidence>
<dbReference type="GO" id="GO:0045504">
    <property type="term" value="F:dynein heavy chain binding"/>
    <property type="evidence" value="ECO:0007669"/>
    <property type="project" value="TreeGrafter"/>
</dbReference>
<reference evidence="13" key="1">
    <citation type="submission" date="2021-02" db="EMBL/GenBank/DDBJ databases">
        <authorList>
            <person name="Steward A R."/>
        </authorList>
    </citation>
    <scope>NUCLEOTIDE SEQUENCE</scope>
</reference>
<evidence type="ECO:0000256" key="12">
    <source>
        <dbReference type="ARBA" id="ARBA00023273"/>
    </source>
</evidence>
<keyword evidence="6" id="KW-0493">Microtubule</keyword>
<dbReference type="Proteomes" id="UP000663880">
    <property type="component" value="Unassembled WGS sequence"/>
</dbReference>
<evidence type="ECO:0000256" key="11">
    <source>
        <dbReference type="ARBA" id="ARBA00023212"/>
    </source>
</evidence>
<dbReference type="PANTHER" id="PTHR13236">
    <property type="entry name" value="DYNEIN 2 LIGHT INTERMEDIATE CHAIN, ISOFORM 2"/>
    <property type="match status" value="1"/>
</dbReference>
<dbReference type="SUPFAM" id="SSF52540">
    <property type="entry name" value="P-loop containing nucleoside triphosphate hydrolases"/>
    <property type="match status" value="1"/>
</dbReference>
<dbReference type="Pfam" id="PF08477">
    <property type="entry name" value="Roc"/>
    <property type="match status" value="1"/>
</dbReference>
<dbReference type="GO" id="GO:0036064">
    <property type="term" value="C:ciliary basal body"/>
    <property type="evidence" value="ECO:0007669"/>
    <property type="project" value="TreeGrafter"/>
</dbReference>
<keyword evidence="7" id="KW-0970">Cilium biogenesis/degradation</keyword>
<evidence type="ECO:0000256" key="3">
    <source>
        <dbReference type="ARBA" id="ARBA00018863"/>
    </source>
</evidence>
<evidence type="ECO:0000256" key="10">
    <source>
        <dbReference type="ARBA" id="ARBA00023175"/>
    </source>
</evidence>
<comment type="subcellular location">
    <subcellularLocation>
        <location evidence="1">Cytoplasm</location>
        <location evidence="1">Cytoskeleton</location>
        <location evidence="1">Cilium basal body</location>
    </subcellularLocation>
</comment>
<evidence type="ECO:0000313" key="14">
    <source>
        <dbReference type="Proteomes" id="UP000663880"/>
    </source>
</evidence>
<keyword evidence="12" id="KW-0966">Cell projection</keyword>
<evidence type="ECO:0000313" key="13">
    <source>
        <dbReference type="EMBL" id="CAF4847723.1"/>
    </source>
</evidence>
<organism evidence="13 14">
    <name type="scientific">Pieris macdunnoughi</name>
    <dbReference type="NCBI Taxonomy" id="345717"/>
    <lineage>
        <taxon>Eukaryota</taxon>
        <taxon>Metazoa</taxon>
        <taxon>Ecdysozoa</taxon>
        <taxon>Arthropoda</taxon>
        <taxon>Hexapoda</taxon>
        <taxon>Insecta</taxon>
        <taxon>Pterygota</taxon>
        <taxon>Neoptera</taxon>
        <taxon>Endopterygota</taxon>
        <taxon>Lepidoptera</taxon>
        <taxon>Glossata</taxon>
        <taxon>Ditrysia</taxon>
        <taxon>Papilionoidea</taxon>
        <taxon>Pieridae</taxon>
        <taxon>Pierinae</taxon>
        <taxon>Pieris</taxon>
    </lineage>
</organism>
<keyword evidence="4" id="KW-0217">Developmental protein</keyword>
<evidence type="ECO:0000256" key="5">
    <source>
        <dbReference type="ARBA" id="ARBA00022490"/>
    </source>
</evidence>
<dbReference type="GO" id="GO:0005874">
    <property type="term" value="C:microtubule"/>
    <property type="evidence" value="ECO:0007669"/>
    <property type="project" value="UniProtKB-KW"/>
</dbReference>
<dbReference type="GO" id="GO:0035735">
    <property type="term" value="P:intraciliary transport involved in cilium assembly"/>
    <property type="evidence" value="ECO:0007669"/>
    <property type="project" value="InterPro"/>
</dbReference>
<comment type="caution">
    <text evidence="13">The sequence shown here is derived from an EMBL/GenBank/DDBJ whole genome shotgun (WGS) entry which is preliminary data.</text>
</comment>
<dbReference type="Gene3D" id="3.40.50.300">
    <property type="entry name" value="P-loop containing nucleotide triphosphate hydrolases"/>
    <property type="match status" value="1"/>
</dbReference>
<protein>
    <recommendedName>
        <fullName evidence="3">Cytoplasmic dynein 2 light intermediate chain 1</fullName>
    </recommendedName>
</protein>
<keyword evidence="8" id="KW-0243">Dynein</keyword>
<keyword evidence="10" id="KW-0505">Motor protein</keyword>
<proteinExistence type="inferred from homology"/>
<dbReference type="PANTHER" id="PTHR13236:SF0">
    <property type="entry name" value="CYTOPLASMIC DYNEIN 2 LIGHT INTERMEDIATE CHAIN 1"/>
    <property type="match status" value="1"/>
</dbReference>
<sequence>MSIPEIASKLVKNSFTELKKNSSSCTIIIVGSKNVGKSSLINTFLEKNEAPRETLVLEYSFGRKSIQKHGIDKTICHVWEYGGKLEMMKEALTAVPVEHNFYFCIMVDLNKSRSLWNVLEISLETIANNYKNPDTSPEIVIIGGNYDLFKNIESELKKLICTTLRSVAFLYKAHLIFYSQNEAPLVKKAKDMFYGMGFGKGISLKDKNTNYLKPLIIPKGTDSWENIGVSPENLDQIKARYISKISLEPTITIKSNYSEVQRTHPEPILDSLAALKCEELLNLQYFDSSIKEHLSCLT</sequence>
<dbReference type="GO" id="GO:0035721">
    <property type="term" value="P:intraciliary retrograde transport"/>
    <property type="evidence" value="ECO:0007669"/>
    <property type="project" value="InterPro"/>
</dbReference>
<dbReference type="EMBL" id="CAJOBZ010000015">
    <property type="protein sequence ID" value="CAF4847723.1"/>
    <property type="molecule type" value="Genomic_DNA"/>
</dbReference>
<evidence type="ECO:0000256" key="2">
    <source>
        <dbReference type="ARBA" id="ARBA00006831"/>
    </source>
</evidence>
<dbReference type="InterPro" id="IPR027417">
    <property type="entry name" value="P-loop_NTPase"/>
</dbReference>
<keyword evidence="9" id="KW-0969">Cilium</keyword>
<keyword evidence="14" id="KW-1185">Reference proteome</keyword>
<comment type="similarity">
    <text evidence="2">Belongs to the dynein light intermediate chain family.</text>
</comment>
<dbReference type="OrthoDB" id="10263060at2759"/>
<evidence type="ECO:0000256" key="8">
    <source>
        <dbReference type="ARBA" id="ARBA00023017"/>
    </source>
</evidence>
<gene>
    <name evidence="13" type="ORF">PMACD_LOCUS6775</name>
</gene>
<evidence type="ECO:0000256" key="1">
    <source>
        <dbReference type="ARBA" id="ARBA00004120"/>
    </source>
</evidence>